<evidence type="ECO:0000256" key="9">
    <source>
        <dbReference type="SAM" id="SignalP"/>
    </source>
</evidence>
<feature type="transmembrane region" description="Helical" evidence="8">
    <location>
        <begin position="434"/>
        <end position="454"/>
    </location>
</feature>
<keyword evidence="9" id="KW-0732">Signal</keyword>
<dbReference type="PANTHER" id="PTHR48022:SF59">
    <property type="entry name" value="MAJOR FACILITATOR SUPERFAMILY (MFS) PROFILE DOMAIN-CONTAINING PROTEIN"/>
    <property type="match status" value="1"/>
</dbReference>
<sequence length="515" mass="57594">MPNLLLTVIMFAMCGMPKGWDEGTTASITQLKSFQREFNITPKGNPEQISNIVSFVNITAGAGALASFLLNDRLGRIWSYRLYMFIYAVGNIIETFSNGSLPALYVGRLVAGAGIGACTVVGPMAIVEIAPATTRGLMTLWFNVCMLSSQMIGIFTVYGCDRHVPASRNLQYQTPFFVQCFVPALGIVMSFFLYESPRWLCLRGKQEEALATLITIRGLDSDHPYILEEWDQMKDQLTRENEEFGGLGYGSILREIFCVRSNLRRVQLVVVAYILAQLSGANAITNYLPEIFGIVGVESTDVKVYASGLYAMVKLVCCIAASLFFVDVVGRRKSLFIGITVQMLCHSYLAGYLSFFVRDEDSVPKGASYFAIAAIYIHAFGWAVGLYTLPYLFGAELWPKRLRSFGGSLSQCFHWLFYFGITKATPSLLNALNQWGAFVFFAAWCLVAIVYVFVMVPETAGRALENIDELFQHPWYLMRKYAHAKEPISAASTNPTKYPREVTDKNEIEKIEYLE</sequence>
<dbReference type="SUPFAM" id="SSF103473">
    <property type="entry name" value="MFS general substrate transporter"/>
    <property type="match status" value="1"/>
</dbReference>
<dbReference type="Pfam" id="PF00083">
    <property type="entry name" value="Sugar_tr"/>
    <property type="match status" value="1"/>
</dbReference>
<feature type="signal peptide" evidence="9">
    <location>
        <begin position="1"/>
        <end position="19"/>
    </location>
</feature>
<feature type="transmembrane region" description="Helical" evidence="8">
    <location>
        <begin position="335"/>
        <end position="357"/>
    </location>
</feature>
<dbReference type="InterPro" id="IPR050360">
    <property type="entry name" value="MFS_Sugar_Transporters"/>
</dbReference>
<evidence type="ECO:0000256" key="2">
    <source>
        <dbReference type="ARBA" id="ARBA00010992"/>
    </source>
</evidence>
<feature type="transmembrane region" description="Helical" evidence="8">
    <location>
        <begin position="405"/>
        <end position="422"/>
    </location>
</feature>
<proteinExistence type="inferred from homology"/>
<dbReference type="InterPro" id="IPR005829">
    <property type="entry name" value="Sugar_transporter_CS"/>
</dbReference>
<dbReference type="EMBL" id="JAJVDC020000110">
    <property type="protein sequence ID" value="KAL1624241.1"/>
    <property type="molecule type" value="Genomic_DNA"/>
</dbReference>
<feature type="transmembrane region" description="Helical" evidence="8">
    <location>
        <begin position="268"/>
        <end position="288"/>
    </location>
</feature>
<evidence type="ECO:0000256" key="6">
    <source>
        <dbReference type="ARBA" id="ARBA00023136"/>
    </source>
</evidence>
<organism evidence="11 12">
    <name type="scientific">Neofusicoccum ribis</name>
    <dbReference type="NCBI Taxonomy" id="45134"/>
    <lineage>
        <taxon>Eukaryota</taxon>
        <taxon>Fungi</taxon>
        <taxon>Dikarya</taxon>
        <taxon>Ascomycota</taxon>
        <taxon>Pezizomycotina</taxon>
        <taxon>Dothideomycetes</taxon>
        <taxon>Dothideomycetes incertae sedis</taxon>
        <taxon>Botryosphaeriales</taxon>
        <taxon>Botryosphaeriaceae</taxon>
        <taxon>Neofusicoccum</taxon>
    </lineage>
</organism>
<keyword evidence="5 8" id="KW-1133">Transmembrane helix</keyword>
<keyword evidence="12" id="KW-1185">Reference proteome</keyword>
<feature type="transmembrane region" description="Helical" evidence="8">
    <location>
        <begin position="50"/>
        <end position="70"/>
    </location>
</feature>
<evidence type="ECO:0000256" key="8">
    <source>
        <dbReference type="SAM" id="Phobius"/>
    </source>
</evidence>
<comment type="subcellular location">
    <subcellularLocation>
        <location evidence="1">Membrane</location>
        <topology evidence="1">Multi-pass membrane protein</topology>
    </subcellularLocation>
</comment>
<keyword evidence="4 8" id="KW-0812">Transmembrane</keyword>
<dbReference type="NCBIfam" id="TIGR00879">
    <property type="entry name" value="SP"/>
    <property type="match status" value="1"/>
</dbReference>
<feature type="transmembrane region" description="Helical" evidence="8">
    <location>
        <begin position="139"/>
        <end position="156"/>
    </location>
</feature>
<feature type="domain" description="Major facilitator superfamily (MFS) profile" evidence="10">
    <location>
        <begin position="7"/>
        <end position="460"/>
    </location>
</feature>
<feature type="chain" id="PRO_5045201926" description="Major facilitator superfamily (MFS) profile domain-containing protein" evidence="9">
    <location>
        <begin position="20"/>
        <end position="515"/>
    </location>
</feature>
<accession>A0ABR3SN13</accession>
<evidence type="ECO:0000256" key="7">
    <source>
        <dbReference type="RuleBase" id="RU003346"/>
    </source>
</evidence>
<comment type="caution">
    <text evidence="11">The sequence shown here is derived from an EMBL/GenBank/DDBJ whole genome shotgun (WGS) entry which is preliminary data.</text>
</comment>
<feature type="transmembrane region" description="Helical" evidence="8">
    <location>
        <begin position="105"/>
        <end position="127"/>
    </location>
</feature>
<evidence type="ECO:0000256" key="1">
    <source>
        <dbReference type="ARBA" id="ARBA00004141"/>
    </source>
</evidence>
<evidence type="ECO:0000256" key="5">
    <source>
        <dbReference type="ARBA" id="ARBA00022989"/>
    </source>
</evidence>
<evidence type="ECO:0000256" key="3">
    <source>
        <dbReference type="ARBA" id="ARBA00022448"/>
    </source>
</evidence>
<feature type="transmembrane region" description="Helical" evidence="8">
    <location>
        <begin position="369"/>
        <end position="393"/>
    </location>
</feature>
<feature type="transmembrane region" description="Helical" evidence="8">
    <location>
        <begin position="82"/>
        <end position="99"/>
    </location>
</feature>
<evidence type="ECO:0000313" key="11">
    <source>
        <dbReference type="EMBL" id="KAL1624241.1"/>
    </source>
</evidence>
<feature type="transmembrane region" description="Helical" evidence="8">
    <location>
        <begin position="176"/>
        <end position="194"/>
    </location>
</feature>
<dbReference type="PROSITE" id="PS00216">
    <property type="entry name" value="SUGAR_TRANSPORT_1"/>
    <property type="match status" value="1"/>
</dbReference>
<dbReference type="Gene3D" id="1.20.1250.20">
    <property type="entry name" value="MFS general substrate transporter like domains"/>
    <property type="match status" value="1"/>
</dbReference>
<keyword evidence="3 7" id="KW-0813">Transport</keyword>
<evidence type="ECO:0000313" key="12">
    <source>
        <dbReference type="Proteomes" id="UP001521116"/>
    </source>
</evidence>
<name>A0ABR3SN13_9PEZI</name>
<dbReference type="PRINTS" id="PR00171">
    <property type="entry name" value="SUGRTRNSPORT"/>
</dbReference>
<keyword evidence="6 8" id="KW-0472">Membrane</keyword>
<dbReference type="InterPro" id="IPR003663">
    <property type="entry name" value="Sugar/inositol_transpt"/>
</dbReference>
<evidence type="ECO:0000259" key="10">
    <source>
        <dbReference type="PROSITE" id="PS50850"/>
    </source>
</evidence>
<dbReference type="InterPro" id="IPR020846">
    <property type="entry name" value="MFS_dom"/>
</dbReference>
<dbReference type="InterPro" id="IPR036259">
    <property type="entry name" value="MFS_trans_sf"/>
</dbReference>
<dbReference type="InterPro" id="IPR005828">
    <property type="entry name" value="MFS_sugar_transport-like"/>
</dbReference>
<reference evidence="11 12" key="1">
    <citation type="submission" date="2024-02" db="EMBL/GenBank/DDBJ databases">
        <title>De novo assembly and annotation of 12 fungi associated with fruit tree decline syndrome in Ontario, Canada.</title>
        <authorList>
            <person name="Sulman M."/>
            <person name="Ellouze W."/>
            <person name="Ilyukhin E."/>
        </authorList>
    </citation>
    <scope>NUCLEOTIDE SEQUENCE [LARGE SCALE GENOMIC DNA]</scope>
    <source>
        <strain evidence="11 12">M1-105</strain>
    </source>
</reference>
<feature type="transmembrane region" description="Helical" evidence="8">
    <location>
        <begin position="308"/>
        <end position="328"/>
    </location>
</feature>
<dbReference type="PANTHER" id="PTHR48022">
    <property type="entry name" value="PLASTIDIC GLUCOSE TRANSPORTER 4"/>
    <property type="match status" value="1"/>
</dbReference>
<protein>
    <recommendedName>
        <fullName evidence="10">Major facilitator superfamily (MFS) profile domain-containing protein</fullName>
    </recommendedName>
</protein>
<dbReference type="PROSITE" id="PS50850">
    <property type="entry name" value="MFS"/>
    <property type="match status" value="1"/>
</dbReference>
<gene>
    <name evidence="11" type="ORF">SLS56_007943</name>
</gene>
<comment type="similarity">
    <text evidence="2 7">Belongs to the major facilitator superfamily. Sugar transporter (TC 2.A.1.1) family.</text>
</comment>
<evidence type="ECO:0000256" key="4">
    <source>
        <dbReference type="ARBA" id="ARBA00022692"/>
    </source>
</evidence>
<dbReference type="Proteomes" id="UP001521116">
    <property type="component" value="Unassembled WGS sequence"/>
</dbReference>